<dbReference type="PANTHER" id="PTHR11533">
    <property type="entry name" value="PROTEASE M1 ZINC METALLOPROTEASE"/>
    <property type="match status" value="1"/>
</dbReference>
<dbReference type="EMBL" id="CAJOBZ010000015">
    <property type="protein sequence ID" value="CAF4848174.1"/>
    <property type="molecule type" value="Genomic_DNA"/>
</dbReference>
<dbReference type="GO" id="GO:0042277">
    <property type="term" value="F:peptide binding"/>
    <property type="evidence" value="ECO:0007669"/>
    <property type="project" value="TreeGrafter"/>
</dbReference>
<dbReference type="GO" id="GO:0005615">
    <property type="term" value="C:extracellular space"/>
    <property type="evidence" value="ECO:0007669"/>
    <property type="project" value="TreeGrafter"/>
</dbReference>
<keyword evidence="5" id="KW-1185">Reference proteome</keyword>
<dbReference type="GO" id="GO:0008270">
    <property type="term" value="F:zinc ion binding"/>
    <property type="evidence" value="ECO:0007669"/>
    <property type="project" value="TreeGrafter"/>
</dbReference>
<evidence type="ECO:0000313" key="5">
    <source>
        <dbReference type="Proteomes" id="UP000663880"/>
    </source>
</evidence>
<dbReference type="PANTHER" id="PTHR11533:SF276">
    <property type="entry name" value="GLUTAMYL AMINOPEPTIDASE"/>
    <property type="match status" value="1"/>
</dbReference>
<keyword evidence="1" id="KW-0645">Protease</keyword>
<proteinExistence type="predicted"/>
<sequence length="202" mass="23184">MLKPASQQARTCQFSTIENWVKPDIMMSWVCPHKVFVLLSLLSFSLFVSTIALSVKSTTCRVEGNILSTDISKKTKTKEDHVINYRLSRDVRPLNYTLMLWPDLERKSFKGHVTIRIRVLRPTTNIEVHVKNLSINYVDFNDDANRCVQINTTNIIPKREVYEVQFGHNEITEGVYKLTLNFTGKLDTGIVGFYQSKLRGGV</sequence>
<keyword evidence="1" id="KW-0031">Aminopeptidase</keyword>
<feature type="domain" description="Aminopeptidase N-like N-terminal" evidence="3">
    <location>
        <begin position="93"/>
        <end position="197"/>
    </location>
</feature>
<feature type="transmembrane region" description="Helical" evidence="2">
    <location>
        <begin position="35"/>
        <end position="55"/>
    </location>
</feature>
<reference evidence="4" key="1">
    <citation type="submission" date="2021-02" db="EMBL/GenBank/DDBJ databases">
        <authorList>
            <person name="Steward A R."/>
        </authorList>
    </citation>
    <scope>NUCLEOTIDE SEQUENCE</scope>
</reference>
<dbReference type="OrthoDB" id="6750768at2759"/>
<dbReference type="InterPro" id="IPR045357">
    <property type="entry name" value="Aminopeptidase_N-like_N"/>
</dbReference>
<accession>A0A821RRP4</accession>
<evidence type="ECO:0000259" key="3">
    <source>
        <dbReference type="Pfam" id="PF17900"/>
    </source>
</evidence>
<dbReference type="GO" id="GO:0006508">
    <property type="term" value="P:proteolysis"/>
    <property type="evidence" value="ECO:0007669"/>
    <property type="project" value="TreeGrafter"/>
</dbReference>
<keyword evidence="2" id="KW-1133">Transmembrane helix</keyword>
<name>A0A821RRP4_9NEOP</name>
<dbReference type="GO" id="GO:0043171">
    <property type="term" value="P:peptide catabolic process"/>
    <property type="evidence" value="ECO:0007669"/>
    <property type="project" value="TreeGrafter"/>
</dbReference>
<dbReference type="GO" id="GO:0070006">
    <property type="term" value="F:metalloaminopeptidase activity"/>
    <property type="evidence" value="ECO:0007669"/>
    <property type="project" value="TreeGrafter"/>
</dbReference>
<dbReference type="Gene3D" id="2.60.40.1730">
    <property type="entry name" value="tricorn interacting facor f3 domain"/>
    <property type="match status" value="1"/>
</dbReference>
<evidence type="ECO:0000256" key="2">
    <source>
        <dbReference type="SAM" id="Phobius"/>
    </source>
</evidence>
<evidence type="ECO:0000256" key="1">
    <source>
        <dbReference type="ARBA" id="ARBA00022438"/>
    </source>
</evidence>
<dbReference type="AlphaFoldDB" id="A0A821RRP4"/>
<dbReference type="InterPro" id="IPR050344">
    <property type="entry name" value="Peptidase_M1_aminopeptidases"/>
</dbReference>
<keyword evidence="1" id="KW-0378">Hydrolase</keyword>
<dbReference type="InterPro" id="IPR042097">
    <property type="entry name" value="Aminopeptidase_N-like_N_sf"/>
</dbReference>
<dbReference type="Pfam" id="PF17900">
    <property type="entry name" value="Peptidase_M1_N"/>
    <property type="match status" value="1"/>
</dbReference>
<organism evidence="4 5">
    <name type="scientific">Pieris macdunnoughi</name>
    <dbReference type="NCBI Taxonomy" id="345717"/>
    <lineage>
        <taxon>Eukaryota</taxon>
        <taxon>Metazoa</taxon>
        <taxon>Ecdysozoa</taxon>
        <taxon>Arthropoda</taxon>
        <taxon>Hexapoda</taxon>
        <taxon>Insecta</taxon>
        <taxon>Pterygota</taxon>
        <taxon>Neoptera</taxon>
        <taxon>Endopterygota</taxon>
        <taxon>Lepidoptera</taxon>
        <taxon>Glossata</taxon>
        <taxon>Ditrysia</taxon>
        <taxon>Papilionoidea</taxon>
        <taxon>Pieridae</taxon>
        <taxon>Pierinae</taxon>
        <taxon>Pieris</taxon>
    </lineage>
</organism>
<dbReference type="Proteomes" id="UP000663880">
    <property type="component" value="Unassembled WGS sequence"/>
</dbReference>
<evidence type="ECO:0000313" key="4">
    <source>
        <dbReference type="EMBL" id="CAF4848174.1"/>
    </source>
</evidence>
<comment type="caution">
    <text evidence="4">The sequence shown here is derived from an EMBL/GenBank/DDBJ whole genome shotgun (WGS) entry which is preliminary data.</text>
</comment>
<protein>
    <recommendedName>
        <fullName evidence="3">Aminopeptidase N-like N-terminal domain-containing protein</fullName>
    </recommendedName>
</protein>
<dbReference type="SUPFAM" id="SSF63737">
    <property type="entry name" value="Leukotriene A4 hydrolase N-terminal domain"/>
    <property type="match status" value="1"/>
</dbReference>
<gene>
    <name evidence="4" type="ORF">PMACD_LOCUS6818</name>
</gene>
<keyword evidence="2" id="KW-0812">Transmembrane</keyword>
<dbReference type="GO" id="GO:0005737">
    <property type="term" value="C:cytoplasm"/>
    <property type="evidence" value="ECO:0007669"/>
    <property type="project" value="TreeGrafter"/>
</dbReference>
<dbReference type="GO" id="GO:0016020">
    <property type="term" value="C:membrane"/>
    <property type="evidence" value="ECO:0007669"/>
    <property type="project" value="TreeGrafter"/>
</dbReference>
<keyword evidence="2" id="KW-0472">Membrane</keyword>